<evidence type="ECO:0000313" key="1">
    <source>
        <dbReference type="EMBL" id="BET25060.1"/>
    </source>
</evidence>
<gene>
    <name evidence="1" type="ORF">RGQ30_05610</name>
</gene>
<dbReference type="EMBL" id="AP028947">
    <property type="protein sequence ID" value="BET25060.1"/>
    <property type="molecule type" value="Genomic_DNA"/>
</dbReference>
<dbReference type="AlphaFoldDB" id="A0AA86MDT4"/>
<organism evidence="1 2">
    <name type="scientific">Limnobacter thiooxidans</name>
    <dbReference type="NCBI Taxonomy" id="131080"/>
    <lineage>
        <taxon>Bacteria</taxon>
        <taxon>Pseudomonadati</taxon>
        <taxon>Pseudomonadota</taxon>
        <taxon>Betaproteobacteria</taxon>
        <taxon>Burkholderiales</taxon>
        <taxon>Burkholderiaceae</taxon>
        <taxon>Limnobacter</taxon>
    </lineage>
</organism>
<name>A0AA86MDT4_9BURK</name>
<proteinExistence type="predicted"/>
<accession>A0AA86MDT4</accession>
<dbReference type="Proteomes" id="UP001329151">
    <property type="component" value="Chromosome"/>
</dbReference>
<sequence length="195" mass="22083">MFSTCIPRNQAHITEEGNTAFSRGVNQLNELQEAVKLLAKITLEHTKQASQLQSDHKRAMAPRGTLKRLAYNLQQFDKVDFFGHGATRERLRDLARLCMHGENELQCFTRKFNNTYRGATTSISSARDERIQQDISRAGIFGSNLAAECRPLATVVSAHFAEYWLFCREPELDVSPPVSLVDSVEHLDNLSQSMR</sequence>
<evidence type="ECO:0000313" key="2">
    <source>
        <dbReference type="Proteomes" id="UP001329151"/>
    </source>
</evidence>
<reference evidence="1 2" key="1">
    <citation type="submission" date="2023-10" db="EMBL/GenBank/DDBJ databases">
        <title>Complete Genome Sequence of Limnobacter thiooxidans CS-K2T, Isolated from freshwater lake sediments in Bavaria, Germany.</title>
        <authorList>
            <person name="Naruki M."/>
            <person name="Watanabe A."/>
            <person name="Warashina T."/>
            <person name="Morita T."/>
            <person name="Arakawa K."/>
        </authorList>
    </citation>
    <scope>NUCLEOTIDE SEQUENCE [LARGE SCALE GENOMIC DNA]</scope>
    <source>
        <strain evidence="1 2">CS-K2</strain>
    </source>
</reference>
<keyword evidence="2" id="KW-1185">Reference proteome</keyword>
<protein>
    <submittedName>
        <fullName evidence="1">Uncharacterized protein</fullName>
    </submittedName>
</protein>
<dbReference type="KEGG" id="lto:RGQ30_05610"/>